<evidence type="ECO:0000256" key="2">
    <source>
        <dbReference type="SAM" id="Coils"/>
    </source>
</evidence>
<organism evidence="6 7">
    <name type="scientific">Brassica rapa subsp. trilocularis</name>
    <dbReference type="NCBI Taxonomy" id="1813537"/>
    <lineage>
        <taxon>Eukaryota</taxon>
        <taxon>Viridiplantae</taxon>
        <taxon>Streptophyta</taxon>
        <taxon>Embryophyta</taxon>
        <taxon>Tracheophyta</taxon>
        <taxon>Spermatophyta</taxon>
        <taxon>Magnoliopsida</taxon>
        <taxon>eudicotyledons</taxon>
        <taxon>Gunneridae</taxon>
        <taxon>Pentapetalae</taxon>
        <taxon>rosids</taxon>
        <taxon>malvids</taxon>
        <taxon>Brassicales</taxon>
        <taxon>Brassicaceae</taxon>
        <taxon>Brassiceae</taxon>
        <taxon>Brassica</taxon>
    </lineage>
</organism>
<proteinExistence type="predicted"/>
<keyword evidence="7" id="KW-1185">Reference proteome</keyword>
<feature type="region of interest" description="Disordered" evidence="3">
    <location>
        <begin position="335"/>
        <end position="356"/>
    </location>
</feature>
<dbReference type="PANTHER" id="PTHR46236">
    <property type="entry name" value="TRAF-LIKE SUPERFAMILY PROTEIN"/>
    <property type="match status" value="1"/>
</dbReference>
<feature type="coiled-coil region" evidence="2">
    <location>
        <begin position="133"/>
        <end position="170"/>
    </location>
</feature>
<protein>
    <recommendedName>
        <fullName evidence="5">MATH domain-containing protein</fullName>
    </recommendedName>
</protein>
<dbReference type="SMART" id="SM00061">
    <property type="entry name" value="MATH"/>
    <property type="match status" value="3"/>
</dbReference>
<sequence>MANQGDKFTWVIKSLSSWPSLIFNPFVNGVCKLYSDASEKIEKESMDVSGFQVLPSQVESVRLIFKRHPDIAVEFRAKNQHLRKACMGFLLSLIETLCQSLEELSNEDLVEADVALTYLKDAGFKVDWLEKKLDIVKDKKEKEQSSLARLQEMEDSLLKLKQQCSDMDALVGKEEEELSDTRTPMRSFITSMAMQVGKKFSWVIKDFPSLQCKICHSAPVLIGDCKWFLHAYPKGNKVDYLSLYLEVADSESLPSGWRKYVKFRLSIVKQNLKSDTELQETHCWFDEEARCWGFQSMIPLTKLHDEKEGFLVDGDLVIVAEVDVLEVIGNLDESEESEESCRPVKKSKHGGGEESIDSLKEAHLGKETMDVNGFHVLVSQGESVKRIFEMHPDIAVEFRAKNQHLRNACMSFLLSLTETLCVSLQELSNEDLVEADVALTYVRDAGFKVNWLEKKLETVKEKKEKEKCSLIRLEEMKDSLLKLKQKCSDLEALVEKEEAELSAIRTPSSFDDIQNKKLSYKVIELMSELACIHMLSYTKIHDKNGGFLVNGEVKVVVQVDSEEDSKIEQKNGPVSSVLLKEASAVMESIDVNRFQVYPSQVQSVRLIFERHPETAVEFRAKNQHLRTRYINFLLSLIETLYQPLQELSSEDLVEADIALTYLKDVGFKVDWLENNLDLLKARKEKERACEARVQEMEVQLHDLKHKFEIEKAELSAARAPLSFDDFRNLKFKAWMSMAFKFLLRRHPDIAVEFRAKNQHLRNACMDFLLSLIDTLCQSLEDLSNEDLVEADIALTYLKDAGFKVDWLEKKLDIVKDKKEKEQSNLNALVEKEEEELSDTRKGMQWFYPMTMDLAYTSVVLLPKFLDKDSGFLVNDQVKIVVEVDALQDIPVETEKTEENDCVLLKEGSSIMESIDVNGFHVFPSQVGYVGRLFEKHPDIAVDFRAKNQHVRNACMSSLLGLIQTLCKSLHELSNEDLIEADIALKYVKDAGFKVDWLEKNLDQVKEKKLKELSGLAMLQETEEKALRLKRKFEELDALAEEQKNELSATRTSLTFDDVKNHGGALNEEDHLDDQELFIFATRLCAYPKGNNVDYLFLFLEVADHESLPCGWRRNVRFSLSIVNQNTIKRSTQNDEQKWFGEESPRWGRVSMFPLNEIHAKESGYLVNGELKIVAEIEVIAAIGKLDIAEETSTIIETMDVNGFQLFPSQTELVSRLLERHPEIASDIRTKNPNLRTGYMSLLLSLIDTLRQSPHELSKTDLAEADAALGSMTNAGFKLDWLEKKLDDMAEKKEKEEAGETRVREIEEELKDLNQKCSDLEALLEKQKLELSAAKAPISFDDLDRRTIMEKQSRKKITWTIKNFSSLQCQKLCSDPFVVARCKWRLCTYPKGKNVDYLFLFLEVADHDSLPCGWRRNARYSLTIINQNSVKRYRQNDEQKWFDEKTPRRGRVSMFPLNEIHAKESGYLVNGELKIVAEIEVIEVLGKFDVTEETSTITETMDVNGFQLLPSQMELVSRLLKRHPDIASDFSTKNPNLRTGYMSLLLSLIETLRQSPHQLSYTDLVEADAALESMTNAGFKLDWLEKKVDEMAEKKEKEEGGEIRVREIEEELKDLKQKCSDLEVQLEKEKLELSAANAPISFDDVLGGFYLVFLLVFNLGSVMLFG</sequence>
<name>A0ABQ7MLV9_BRACM</name>
<dbReference type="Pfam" id="PF22486">
    <property type="entry name" value="MATH_2"/>
    <property type="match status" value="3"/>
</dbReference>
<keyword evidence="4" id="KW-0472">Membrane</keyword>
<gene>
    <name evidence="6" type="primary">A04p003280.1_BraROA</name>
    <name evidence="6" type="ORF">IGI04_014304</name>
</gene>
<keyword evidence="4" id="KW-0812">Transmembrane</keyword>
<evidence type="ECO:0000256" key="1">
    <source>
        <dbReference type="ARBA" id="ARBA00023054"/>
    </source>
</evidence>
<dbReference type="InterPro" id="IPR050804">
    <property type="entry name" value="MCC"/>
</dbReference>
<dbReference type="CDD" id="cd00121">
    <property type="entry name" value="MATH"/>
    <property type="match status" value="3"/>
</dbReference>
<feature type="domain" description="MATH" evidence="5">
    <location>
        <begin position="1045"/>
        <end position="1176"/>
    </location>
</feature>
<evidence type="ECO:0000313" key="7">
    <source>
        <dbReference type="Proteomes" id="UP000823674"/>
    </source>
</evidence>
<evidence type="ECO:0000256" key="4">
    <source>
        <dbReference type="SAM" id="Phobius"/>
    </source>
</evidence>
<feature type="coiled-coil region" evidence="2">
    <location>
        <begin position="686"/>
        <end position="713"/>
    </location>
</feature>
<dbReference type="Gene3D" id="2.60.210.10">
    <property type="entry name" value="Apoptosis, Tumor Necrosis Factor Receptor Associated Protein 2, Chain A"/>
    <property type="match status" value="3"/>
</dbReference>
<dbReference type="InterPro" id="IPR008974">
    <property type="entry name" value="TRAF-like"/>
</dbReference>
<evidence type="ECO:0000259" key="5">
    <source>
        <dbReference type="PROSITE" id="PS50144"/>
    </source>
</evidence>
<dbReference type="EMBL" id="JADBGQ010000004">
    <property type="protein sequence ID" value="KAG5399697.1"/>
    <property type="molecule type" value="Genomic_DNA"/>
</dbReference>
<feature type="domain" description="MATH" evidence="5">
    <location>
        <begin position="197"/>
        <end position="322"/>
    </location>
</feature>
<accession>A0ABQ7MLV9</accession>
<feature type="coiled-coil region" evidence="2">
    <location>
        <begin position="1278"/>
        <end position="1329"/>
    </location>
</feature>
<feature type="coiled-coil region" evidence="2">
    <location>
        <begin position="804"/>
        <end position="835"/>
    </location>
</feature>
<keyword evidence="4" id="KW-1133">Transmembrane helix</keyword>
<evidence type="ECO:0000256" key="3">
    <source>
        <dbReference type="SAM" id="MobiDB-lite"/>
    </source>
</evidence>
<dbReference type="SUPFAM" id="SSF49599">
    <property type="entry name" value="TRAF domain-like"/>
    <property type="match status" value="4"/>
</dbReference>
<dbReference type="PANTHER" id="PTHR46236:SF32">
    <property type="entry name" value="MATH DOMAIN-CONTAINING PROTEIN"/>
    <property type="match status" value="1"/>
</dbReference>
<dbReference type="InterPro" id="IPR002083">
    <property type="entry name" value="MATH/TRAF_dom"/>
</dbReference>
<dbReference type="Proteomes" id="UP000823674">
    <property type="component" value="Chromosome A04"/>
</dbReference>
<feature type="coiled-coil region" evidence="2">
    <location>
        <begin position="1018"/>
        <end position="1045"/>
    </location>
</feature>
<feature type="coiled-coil region" evidence="2">
    <location>
        <begin position="456"/>
        <end position="500"/>
    </location>
</feature>
<evidence type="ECO:0000313" key="6">
    <source>
        <dbReference type="EMBL" id="KAG5399697.1"/>
    </source>
</evidence>
<reference evidence="6 7" key="1">
    <citation type="submission" date="2021-03" db="EMBL/GenBank/DDBJ databases">
        <authorList>
            <person name="King G.J."/>
            <person name="Bancroft I."/>
            <person name="Baten A."/>
            <person name="Bloomfield J."/>
            <person name="Borpatragohain P."/>
            <person name="He Z."/>
            <person name="Irish N."/>
            <person name="Irwin J."/>
            <person name="Liu K."/>
            <person name="Mauleon R.P."/>
            <person name="Moore J."/>
            <person name="Morris R."/>
            <person name="Ostergaard L."/>
            <person name="Wang B."/>
            <person name="Wells R."/>
        </authorList>
    </citation>
    <scope>NUCLEOTIDE SEQUENCE [LARGE SCALE GENOMIC DNA]</scope>
    <source>
        <strain evidence="6">R-o-18</strain>
        <tissue evidence="6">Leaf</tissue>
    </source>
</reference>
<feature type="coiled-coil region" evidence="2">
    <location>
        <begin position="1590"/>
        <end position="1631"/>
    </location>
</feature>
<comment type="caution">
    <text evidence="6">The sequence shown here is derived from an EMBL/GenBank/DDBJ whole genome shotgun (WGS) entry which is preliminary data.</text>
</comment>
<feature type="transmembrane region" description="Helical" evidence="4">
    <location>
        <begin position="1644"/>
        <end position="1664"/>
    </location>
</feature>
<dbReference type="PROSITE" id="PS50144">
    <property type="entry name" value="MATH"/>
    <property type="match status" value="3"/>
</dbReference>
<feature type="domain" description="MATH" evidence="5">
    <location>
        <begin position="1353"/>
        <end position="1478"/>
    </location>
</feature>
<keyword evidence="1 2" id="KW-0175">Coiled coil</keyword>